<dbReference type="SMART" id="SM00220">
    <property type="entry name" value="S_TKc"/>
    <property type="match status" value="1"/>
</dbReference>
<name>A0ABP6GXF4_9ACTN</name>
<dbReference type="PROSITE" id="PS00108">
    <property type="entry name" value="PROTEIN_KINASE_ST"/>
    <property type="match status" value="1"/>
</dbReference>
<evidence type="ECO:0000256" key="5">
    <source>
        <dbReference type="ARBA" id="ARBA00022777"/>
    </source>
</evidence>
<evidence type="ECO:0000256" key="9">
    <source>
        <dbReference type="SAM" id="Phobius"/>
    </source>
</evidence>
<keyword evidence="9" id="KW-1133">Transmembrane helix</keyword>
<keyword evidence="5" id="KW-0418">Kinase</keyword>
<dbReference type="EMBL" id="BAAATZ010000025">
    <property type="protein sequence ID" value="GAA2733124.1"/>
    <property type="molecule type" value="Genomic_DNA"/>
</dbReference>
<dbReference type="Pfam" id="PF00069">
    <property type="entry name" value="Pkinase"/>
    <property type="match status" value="1"/>
</dbReference>
<evidence type="ECO:0000256" key="8">
    <source>
        <dbReference type="SAM" id="MobiDB-lite"/>
    </source>
</evidence>
<reference evidence="12" key="1">
    <citation type="journal article" date="2019" name="Int. J. Syst. Evol. Microbiol.">
        <title>The Global Catalogue of Microorganisms (GCM) 10K type strain sequencing project: providing services to taxonomists for standard genome sequencing and annotation.</title>
        <authorList>
            <consortium name="The Broad Institute Genomics Platform"/>
            <consortium name="The Broad Institute Genome Sequencing Center for Infectious Disease"/>
            <person name="Wu L."/>
            <person name="Ma J."/>
        </authorList>
    </citation>
    <scope>NUCLEOTIDE SEQUENCE [LARGE SCALE GENOMIC DNA]</scope>
    <source>
        <strain evidence="12">JCM 8201</strain>
    </source>
</reference>
<keyword evidence="6 7" id="KW-0067">ATP-binding</keyword>
<dbReference type="Gene3D" id="3.30.200.20">
    <property type="entry name" value="Phosphorylase Kinase, domain 1"/>
    <property type="match status" value="1"/>
</dbReference>
<organism evidence="11 12">
    <name type="scientific">Actinocorallia aurantiaca</name>
    <dbReference type="NCBI Taxonomy" id="46204"/>
    <lineage>
        <taxon>Bacteria</taxon>
        <taxon>Bacillati</taxon>
        <taxon>Actinomycetota</taxon>
        <taxon>Actinomycetes</taxon>
        <taxon>Streptosporangiales</taxon>
        <taxon>Thermomonosporaceae</taxon>
        <taxon>Actinocorallia</taxon>
    </lineage>
</organism>
<protein>
    <recommendedName>
        <fullName evidence="1">non-specific serine/threonine protein kinase</fullName>
        <ecNumber evidence="1">2.7.11.1</ecNumber>
    </recommendedName>
</protein>
<keyword evidence="9" id="KW-0812">Transmembrane</keyword>
<dbReference type="Gene3D" id="1.10.510.10">
    <property type="entry name" value="Transferase(Phosphotransferase) domain 1"/>
    <property type="match status" value="1"/>
</dbReference>
<evidence type="ECO:0000313" key="12">
    <source>
        <dbReference type="Proteomes" id="UP001501842"/>
    </source>
</evidence>
<keyword evidence="12" id="KW-1185">Reference proteome</keyword>
<dbReference type="CDD" id="cd14014">
    <property type="entry name" value="STKc_PknB_like"/>
    <property type="match status" value="1"/>
</dbReference>
<dbReference type="InterPro" id="IPR008271">
    <property type="entry name" value="Ser/Thr_kinase_AS"/>
</dbReference>
<proteinExistence type="predicted"/>
<accession>A0ABP6GXF4</accession>
<feature type="domain" description="Protein kinase" evidence="10">
    <location>
        <begin position="13"/>
        <end position="281"/>
    </location>
</feature>
<dbReference type="SUPFAM" id="SSF56112">
    <property type="entry name" value="Protein kinase-like (PK-like)"/>
    <property type="match status" value="1"/>
</dbReference>
<evidence type="ECO:0000256" key="6">
    <source>
        <dbReference type="ARBA" id="ARBA00022840"/>
    </source>
</evidence>
<feature type="region of interest" description="Disordered" evidence="8">
    <location>
        <begin position="352"/>
        <end position="372"/>
    </location>
</feature>
<dbReference type="PROSITE" id="PS50011">
    <property type="entry name" value="PROTEIN_KINASE_DOM"/>
    <property type="match status" value="1"/>
</dbReference>
<dbReference type="InterPro" id="IPR000719">
    <property type="entry name" value="Prot_kinase_dom"/>
</dbReference>
<evidence type="ECO:0000259" key="10">
    <source>
        <dbReference type="PROSITE" id="PS50011"/>
    </source>
</evidence>
<evidence type="ECO:0000256" key="7">
    <source>
        <dbReference type="PROSITE-ProRule" id="PRU10141"/>
    </source>
</evidence>
<dbReference type="PANTHER" id="PTHR43289:SF6">
    <property type="entry name" value="SERINE_THREONINE-PROTEIN KINASE NEKL-3"/>
    <property type="match status" value="1"/>
</dbReference>
<comment type="caution">
    <text evidence="11">The sequence shown here is derived from an EMBL/GenBank/DDBJ whole genome shotgun (WGS) entry which is preliminary data.</text>
</comment>
<feature type="compositionally biased region" description="Low complexity" evidence="8">
    <location>
        <begin position="315"/>
        <end position="328"/>
    </location>
</feature>
<keyword evidence="2" id="KW-0723">Serine/threonine-protein kinase</keyword>
<dbReference type="RefSeq" id="WP_344453789.1">
    <property type="nucleotide sequence ID" value="NZ_BAAATZ010000025.1"/>
</dbReference>
<feature type="compositionally biased region" description="Low complexity" evidence="8">
    <location>
        <begin position="357"/>
        <end position="372"/>
    </location>
</feature>
<feature type="binding site" evidence="7">
    <location>
        <position position="42"/>
    </location>
    <ligand>
        <name>ATP</name>
        <dbReference type="ChEBI" id="CHEBI:30616"/>
    </ligand>
</feature>
<dbReference type="EC" id="2.7.11.1" evidence="1"/>
<evidence type="ECO:0000256" key="3">
    <source>
        <dbReference type="ARBA" id="ARBA00022679"/>
    </source>
</evidence>
<feature type="transmembrane region" description="Helical" evidence="9">
    <location>
        <begin position="404"/>
        <end position="423"/>
    </location>
</feature>
<keyword evidence="4 7" id="KW-0547">Nucleotide-binding</keyword>
<keyword evidence="3" id="KW-0808">Transferase</keyword>
<dbReference type="PANTHER" id="PTHR43289">
    <property type="entry name" value="MITOGEN-ACTIVATED PROTEIN KINASE KINASE KINASE 20-RELATED"/>
    <property type="match status" value="1"/>
</dbReference>
<evidence type="ECO:0000256" key="2">
    <source>
        <dbReference type="ARBA" id="ARBA00022527"/>
    </source>
</evidence>
<dbReference type="PROSITE" id="PS00107">
    <property type="entry name" value="PROTEIN_KINASE_ATP"/>
    <property type="match status" value="1"/>
</dbReference>
<sequence length="424" mass="46314">MGQSAGRPLGGRYRLHNEIGRGGMGAVWRARDTMLDREVAVKEVTFGPGLSAREKDVLKQRTLREARASARLNHPNVVTVHDVVEEEGRPWIVMELVVARSLQQILDDERTIQPWRAADIGRQVLDALRAAHSRGILHRDVKPSNILITHDEPPRVVLTDFGIAQMEGDVTLTQTGLVMGSPAYIPPERVQGEKATAASDLWSLGATIFAAVEGYAPYERQDAMAALSAALSEPVPKPRNAGQLTRVLEGLLSREPATRMTGEQAMPLLADVASSRPNPILAAATQFDETILDRPRESEDPLETVLDPGQLGQVSRQIRQQRPSASQPQPQPPPPRQVEPEAKTLLEPNAWPAAGDYQGYQAPPQQQQHQQQPLPYQYDYGQVYQQPAPVQGGAEDANGRTATIIVLAVVIAVVALVLLVTLLT</sequence>
<evidence type="ECO:0000256" key="1">
    <source>
        <dbReference type="ARBA" id="ARBA00012513"/>
    </source>
</evidence>
<keyword evidence="9" id="KW-0472">Membrane</keyword>
<dbReference type="Proteomes" id="UP001501842">
    <property type="component" value="Unassembled WGS sequence"/>
</dbReference>
<evidence type="ECO:0000313" key="11">
    <source>
        <dbReference type="EMBL" id="GAA2733124.1"/>
    </source>
</evidence>
<dbReference type="InterPro" id="IPR011009">
    <property type="entry name" value="Kinase-like_dom_sf"/>
</dbReference>
<feature type="region of interest" description="Disordered" evidence="8">
    <location>
        <begin position="286"/>
        <end position="339"/>
    </location>
</feature>
<dbReference type="InterPro" id="IPR017441">
    <property type="entry name" value="Protein_kinase_ATP_BS"/>
</dbReference>
<gene>
    <name evidence="11" type="ORF">GCM10010439_52330</name>
</gene>
<evidence type="ECO:0000256" key="4">
    <source>
        <dbReference type="ARBA" id="ARBA00022741"/>
    </source>
</evidence>